<feature type="coiled-coil region" evidence="1">
    <location>
        <begin position="108"/>
        <end position="135"/>
    </location>
</feature>
<evidence type="ECO:0000313" key="5">
    <source>
        <dbReference type="Proteomes" id="UP000055060"/>
    </source>
</evidence>
<evidence type="ECO:0000256" key="1">
    <source>
        <dbReference type="SAM" id="Coils"/>
    </source>
</evidence>
<protein>
    <submittedName>
        <fullName evidence="4">Protein containg zinc-ribbon domain</fullName>
    </submittedName>
</protein>
<keyword evidence="2" id="KW-0472">Membrane</keyword>
<feature type="transmembrane region" description="Helical" evidence="2">
    <location>
        <begin position="145"/>
        <end position="171"/>
    </location>
</feature>
<feature type="transmembrane region" description="Helical" evidence="2">
    <location>
        <begin position="191"/>
        <end position="211"/>
    </location>
</feature>
<evidence type="ECO:0000313" key="4">
    <source>
        <dbReference type="EMBL" id="GAP12709.1"/>
    </source>
</evidence>
<dbReference type="STRING" id="360412.LARV_00445"/>
<dbReference type="Proteomes" id="UP000055060">
    <property type="component" value="Unassembled WGS sequence"/>
</dbReference>
<keyword evidence="2" id="KW-1133">Transmembrane helix</keyword>
<evidence type="ECO:0000259" key="3">
    <source>
        <dbReference type="Pfam" id="PF12773"/>
    </source>
</evidence>
<proteinExistence type="predicted"/>
<accession>A0A0S7BG89</accession>
<keyword evidence="2" id="KW-0812">Transmembrane</keyword>
<dbReference type="OrthoDB" id="158206at2"/>
<dbReference type="RefSeq" id="WP_075072115.1">
    <property type="nucleotide sequence ID" value="NZ_DF967972.1"/>
</dbReference>
<dbReference type="EMBL" id="DF967972">
    <property type="protein sequence ID" value="GAP12709.1"/>
    <property type="molecule type" value="Genomic_DNA"/>
</dbReference>
<reference evidence="4" key="1">
    <citation type="submission" date="2015-07" db="EMBL/GenBank/DDBJ databases">
        <title>Draft Genome Sequences of Anaerolinea thermolimosa IMO-1, Bellilinea caldifistulae GOMI-1, Leptolinea tardivitalis YMTK-2, Levilinea saccharolytica KIBI-1,Longilinea arvoryzae KOME-1, Previously Described as Members of the Anaerolineaceae (Chloroflexi).</title>
        <authorList>
            <person name="Sekiguchi Y."/>
            <person name="Ohashi A."/>
            <person name="Matsuura N."/>
            <person name="Tourlousse M.D."/>
        </authorList>
    </citation>
    <scope>NUCLEOTIDE SEQUENCE [LARGE SCALE GENOMIC DNA]</scope>
    <source>
        <strain evidence="4">KOME-1</strain>
    </source>
</reference>
<dbReference type="Pfam" id="PF12773">
    <property type="entry name" value="DZR"/>
    <property type="match status" value="1"/>
</dbReference>
<gene>
    <name evidence="4" type="ORF">LARV_00445</name>
</gene>
<dbReference type="AlphaFoldDB" id="A0A0S7BG89"/>
<name>A0A0S7BG89_9CHLR</name>
<organism evidence="4">
    <name type="scientific">Longilinea arvoryzae</name>
    <dbReference type="NCBI Taxonomy" id="360412"/>
    <lineage>
        <taxon>Bacteria</taxon>
        <taxon>Bacillati</taxon>
        <taxon>Chloroflexota</taxon>
        <taxon>Anaerolineae</taxon>
        <taxon>Anaerolineales</taxon>
        <taxon>Anaerolineaceae</taxon>
        <taxon>Longilinea</taxon>
    </lineage>
</organism>
<keyword evidence="1" id="KW-0175">Coiled coil</keyword>
<evidence type="ECO:0000256" key="2">
    <source>
        <dbReference type="SAM" id="Phobius"/>
    </source>
</evidence>
<feature type="coiled-coil region" evidence="1">
    <location>
        <begin position="219"/>
        <end position="253"/>
    </location>
</feature>
<sequence>MNAEPIYCTACGTSNEPDARFCYKCGKPIKGSEPALPVRAASDFISLSCPNCGGKLEITPDMERFSCKFCGTEHLVRRSGGAVSLAPVVEGLKRVETKFDQVLTGSDRMAAEQTIQRLKNETRSLEQQIQEKQGYLKSITPQKSLYTLGVLFMAFAVLAYPLGSHVLYYKIYNFINHLLFNTPFFAEESQFVGWSCVIFCVLIAVILISSSKVKPLAGKKKAADLEEKTRAELEQLKTELQERRQQLAQLNRYTTER</sequence>
<feature type="domain" description="DZANK-type" evidence="3">
    <location>
        <begin position="8"/>
        <end position="58"/>
    </location>
</feature>
<keyword evidence="5" id="KW-1185">Reference proteome</keyword>
<dbReference type="InterPro" id="IPR025874">
    <property type="entry name" value="DZR"/>
</dbReference>